<dbReference type="AlphaFoldDB" id="A0A1G8QAS0"/>
<sequence length="88" mass="10269">MSNKFNTIKKTNNKDKLLIFMHIPKTSGGTFCSIIQANYTNTVSWHNNEYLRKIKDTIENSDAFRPCFLWYAPNVFKTGMSTLNWTNI</sequence>
<reference evidence="1 2" key="1">
    <citation type="submission" date="2016-10" db="EMBL/GenBank/DDBJ databases">
        <authorList>
            <person name="de Groot N.N."/>
        </authorList>
    </citation>
    <scope>NUCLEOTIDE SEQUENCE [LARGE SCALE GENOMIC DNA]</scope>
    <source>
        <strain evidence="2">P4B,CCM 7963,CECT 7998,DSM 25260,IBRC-M 10614,KCTC 13821</strain>
    </source>
</reference>
<evidence type="ECO:0000313" key="1">
    <source>
        <dbReference type="EMBL" id="SDJ01852.1"/>
    </source>
</evidence>
<dbReference type="Proteomes" id="UP000199017">
    <property type="component" value="Unassembled WGS sequence"/>
</dbReference>
<keyword evidence="2" id="KW-1185">Reference proteome</keyword>
<gene>
    <name evidence="1" type="ORF">SAMN05216352_1192</name>
</gene>
<proteinExistence type="predicted"/>
<name>A0A1G8QAS0_9BACI</name>
<dbReference type="EMBL" id="FNDU01000019">
    <property type="protein sequence ID" value="SDJ01852.1"/>
    <property type="molecule type" value="Genomic_DNA"/>
</dbReference>
<organism evidence="1 2">
    <name type="scientific">Alteribacillus bidgolensis</name>
    <dbReference type="NCBI Taxonomy" id="930129"/>
    <lineage>
        <taxon>Bacteria</taxon>
        <taxon>Bacillati</taxon>
        <taxon>Bacillota</taxon>
        <taxon>Bacilli</taxon>
        <taxon>Bacillales</taxon>
        <taxon>Bacillaceae</taxon>
        <taxon>Alteribacillus</taxon>
    </lineage>
</organism>
<accession>A0A1G8QAS0</accession>
<evidence type="ECO:0000313" key="2">
    <source>
        <dbReference type="Proteomes" id="UP000199017"/>
    </source>
</evidence>
<protein>
    <submittedName>
        <fullName evidence="1">Uncharacterized protein</fullName>
    </submittedName>
</protein>